<sequence length="210" mass="23673">MKAILFFLVCIVVFDSLICDQTNELDIDVLHKPEKCDRQSKKGDMLSMHYKGTLDDGTEFDSSYGRNEPFQFQLGIGQVIKGWDQGLGDMCIGEKRRLTIPPHLGYGDGGAGDRIPPKATLIFEVELLKIDDGPSPVNVFKEIDANQDLQLSREEISDYLKKQMPQAEAAGLKDMPEQDKLVEDIFQHEDKDKNGFISHDEFSGPKHDEL</sequence>
<evidence type="ECO:0000256" key="6">
    <source>
        <dbReference type="ARBA" id="ARBA00022837"/>
    </source>
</evidence>
<evidence type="ECO:0000256" key="7">
    <source>
        <dbReference type="ARBA" id="ARBA00023110"/>
    </source>
</evidence>
<keyword evidence="8" id="KW-0325">Glycoprotein</keyword>
<keyword evidence="9 10" id="KW-0413">Isomerase</keyword>
<protein>
    <recommendedName>
        <fullName evidence="2 10">peptidylprolyl isomerase</fullName>
        <ecNumber evidence="2 10">5.2.1.8</ecNumber>
    </recommendedName>
</protein>
<evidence type="ECO:0000256" key="12">
    <source>
        <dbReference type="SAM" id="SignalP"/>
    </source>
</evidence>
<evidence type="ECO:0000256" key="9">
    <source>
        <dbReference type="ARBA" id="ARBA00023235"/>
    </source>
</evidence>
<dbReference type="EC" id="5.2.1.8" evidence="2 10"/>
<reference evidence="15" key="1">
    <citation type="submission" date="2020-08" db="EMBL/GenBank/DDBJ databases">
        <title>Multicomponent nature underlies the extraordinary mechanical properties of spider dragline silk.</title>
        <authorList>
            <person name="Kono N."/>
            <person name="Nakamura H."/>
            <person name="Mori M."/>
            <person name="Yoshida Y."/>
            <person name="Ohtoshi R."/>
            <person name="Malay A.D."/>
            <person name="Moran D.A.P."/>
            <person name="Tomita M."/>
            <person name="Numata K."/>
            <person name="Arakawa K."/>
        </authorList>
    </citation>
    <scope>NUCLEOTIDE SEQUENCE</scope>
</reference>
<evidence type="ECO:0000256" key="5">
    <source>
        <dbReference type="ARBA" id="ARBA00022824"/>
    </source>
</evidence>
<feature type="signal peptide" evidence="12">
    <location>
        <begin position="1"/>
        <end position="19"/>
    </location>
</feature>
<dbReference type="FunFam" id="3.10.50.40:FF:000006">
    <property type="entry name" value="Peptidyl-prolyl cis-trans isomerase"/>
    <property type="match status" value="1"/>
</dbReference>
<evidence type="ECO:0000259" key="14">
    <source>
        <dbReference type="PROSITE" id="PS50222"/>
    </source>
</evidence>
<dbReference type="EMBL" id="BMAV01007461">
    <property type="protein sequence ID" value="GFY50402.1"/>
    <property type="molecule type" value="Genomic_DNA"/>
</dbReference>
<evidence type="ECO:0000256" key="2">
    <source>
        <dbReference type="ARBA" id="ARBA00013194"/>
    </source>
</evidence>
<comment type="caution">
    <text evidence="15">The sequence shown here is derived from an EMBL/GenBank/DDBJ whole genome shotgun (WGS) entry which is preliminary data.</text>
</comment>
<dbReference type="Gene3D" id="1.10.238.10">
    <property type="entry name" value="EF-hand"/>
    <property type="match status" value="1"/>
</dbReference>
<dbReference type="PANTHER" id="PTHR46222:SF3">
    <property type="entry name" value="PEPTIDYLPROLYL ISOMERASE"/>
    <property type="match status" value="1"/>
</dbReference>
<dbReference type="InterPro" id="IPR046357">
    <property type="entry name" value="PPIase_dom_sf"/>
</dbReference>
<feature type="domain" description="EF-hand" evidence="14">
    <location>
        <begin position="138"/>
        <end position="166"/>
    </location>
</feature>
<comment type="catalytic activity">
    <reaction evidence="1 10">
        <text>[protein]-peptidylproline (omega=180) = [protein]-peptidylproline (omega=0)</text>
        <dbReference type="Rhea" id="RHEA:16237"/>
        <dbReference type="Rhea" id="RHEA-COMP:10747"/>
        <dbReference type="Rhea" id="RHEA-COMP:10748"/>
        <dbReference type="ChEBI" id="CHEBI:83833"/>
        <dbReference type="ChEBI" id="CHEBI:83834"/>
        <dbReference type="EC" id="5.2.1.8"/>
    </reaction>
</comment>
<dbReference type="InterPro" id="IPR018247">
    <property type="entry name" value="EF_Hand_1_Ca_BS"/>
</dbReference>
<evidence type="ECO:0000313" key="15">
    <source>
        <dbReference type="EMBL" id="GFY50402.1"/>
    </source>
</evidence>
<dbReference type="PROSITE" id="PS50059">
    <property type="entry name" value="FKBP_PPIASE"/>
    <property type="match status" value="1"/>
</dbReference>
<keyword evidence="5" id="KW-0256">Endoplasmic reticulum</keyword>
<feature type="region of interest" description="Disordered" evidence="11">
    <location>
        <begin position="191"/>
        <end position="210"/>
    </location>
</feature>
<dbReference type="GO" id="GO:0003755">
    <property type="term" value="F:peptidyl-prolyl cis-trans isomerase activity"/>
    <property type="evidence" value="ECO:0007669"/>
    <property type="project" value="UniProtKB-KW"/>
</dbReference>
<keyword evidence="16" id="KW-1185">Reference proteome</keyword>
<dbReference type="PROSITE" id="PS50222">
    <property type="entry name" value="EF_HAND_2"/>
    <property type="match status" value="2"/>
</dbReference>
<dbReference type="GO" id="GO:0005509">
    <property type="term" value="F:calcium ion binding"/>
    <property type="evidence" value="ECO:0007669"/>
    <property type="project" value="InterPro"/>
</dbReference>
<dbReference type="PANTHER" id="PTHR46222">
    <property type="entry name" value="PEPTIDYL-PROLYL CIS-TRANS ISOMERASE FKBP7/14"/>
    <property type="match status" value="1"/>
</dbReference>
<evidence type="ECO:0000256" key="11">
    <source>
        <dbReference type="SAM" id="MobiDB-lite"/>
    </source>
</evidence>
<keyword evidence="3 12" id="KW-0732">Signal</keyword>
<dbReference type="InterPro" id="IPR011992">
    <property type="entry name" value="EF-hand-dom_pair"/>
</dbReference>
<feature type="domain" description="EF-hand" evidence="14">
    <location>
        <begin position="177"/>
        <end position="210"/>
    </location>
</feature>
<dbReference type="InterPro" id="IPR002048">
    <property type="entry name" value="EF_hand_dom"/>
</dbReference>
<evidence type="ECO:0000256" key="10">
    <source>
        <dbReference type="PROSITE-ProRule" id="PRU00277"/>
    </source>
</evidence>
<dbReference type="AlphaFoldDB" id="A0A8X7C1H8"/>
<keyword evidence="4" id="KW-0677">Repeat</keyword>
<organism evidence="15 16">
    <name type="scientific">Trichonephila inaurata madagascariensis</name>
    <dbReference type="NCBI Taxonomy" id="2747483"/>
    <lineage>
        <taxon>Eukaryota</taxon>
        <taxon>Metazoa</taxon>
        <taxon>Ecdysozoa</taxon>
        <taxon>Arthropoda</taxon>
        <taxon>Chelicerata</taxon>
        <taxon>Arachnida</taxon>
        <taxon>Araneae</taxon>
        <taxon>Araneomorphae</taxon>
        <taxon>Entelegynae</taxon>
        <taxon>Araneoidea</taxon>
        <taxon>Nephilidae</taxon>
        <taxon>Trichonephila</taxon>
        <taxon>Trichonephila inaurata</taxon>
    </lineage>
</organism>
<dbReference type="PROSITE" id="PS00018">
    <property type="entry name" value="EF_HAND_1"/>
    <property type="match status" value="1"/>
</dbReference>
<dbReference type="Pfam" id="PF00254">
    <property type="entry name" value="FKBP_C"/>
    <property type="match status" value="1"/>
</dbReference>
<dbReference type="SUPFAM" id="SSF54534">
    <property type="entry name" value="FKBP-like"/>
    <property type="match status" value="1"/>
</dbReference>
<evidence type="ECO:0000313" key="16">
    <source>
        <dbReference type="Proteomes" id="UP000886998"/>
    </source>
</evidence>
<accession>A0A8X7C1H8</accession>
<dbReference type="Pfam" id="PF13499">
    <property type="entry name" value="EF-hand_7"/>
    <property type="match status" value="1"/>
</dbReference>
<dbReference type="GO" id="GO:0005783">
    <property type="term" value="C:endoplasmic reticulum"/>
    <property type="evidence" value="ECO:0007669"/>
    <property type="project" value="UniProtKB-ARBA"/>
</dbReference>
<name>A0A8X7C1H8_9ARAC</name>
<dbReference type="InterPro" id="IPR052273">
    <property type="entry name" value="PPIase_FKBP"/>
</dbReference>
<dbReference type="SUPFAM" id="SSF47473">
    <property type="entry name" value="EF-hand"/>
    <property type="match status" value="1"/>
</dbReference>
<evidence type="ECO:0000256" key="4">
    <source>
        <dbReference type="ARBA" id="ARBA00022737"/>
    </source>
</evidence>
<dbReference type="InterPro" id="IPR001179">
    <property type="entry name" value="PPIase_FKBP_dom"/>
</dbReference>
<feature type="chain" id="PRO_5036469964" description="peptidylprolyl isomerase" evidence="12">
    <location>
        <begin position="20"/>
        <end position="210"/>
    </location>
</feature>
<dbReference type="OrthoDB" id="1902587at2759"/>
<gene>
    <name evidence="15" type="primary">FKBP14</name>
    <name evidence="15" type="ORF">TNIN_448051</name>
</gene>
<dbReference type="Gene3D" id="3.10.50.40">
    <property type="match status" value="1"/>
</dbReference>
<evidence type="ECO:0000256" key="3">
    <source>
        <dbReference type="ARBA" id="ARBA00022729"/>
    </source>
</evidence>
<proteinExistence type="predicted"/>
<evidence type="ECO:0000256" key="1">
    <source>
        <dbReference type="ARBA" id="ARBA00000971"/>
    </source>
</evidence>
<evidence type="ECO:0000256" key="8">
    <source>
        <dbReference type="ARBA" id="ARBA00023180"/>
    </source>
</evidence>
<evidence type="ECO:0000259" key="13">
    <source>
        <dbReference type="PROSITE" id="PS50059"/>
    </source>
</evidence>
<dbReference type="Proteomes" id="UP000886998">
    <property type="component" value="Unassembled WGS sequence"/>
</dbReference>
<keyword evidence="6" id="KW-0106">Calcium</keyword>
<keyword evidence="7 10" id="KW-0697">Rotamase</keyword>
<feature type="domain" description="PPIase FKBP-type" evidence="13">
    <location>
        <begin position="43"/>
        <end position="131"/>
    </location>
</feature>